<keyword evidence="4" id="KW-0472">Membrane</keyword>
<dbReference type="SUPFAM" id="SSF103473">
    <property type="entry name" value="MFS general substrate transporter"/>
    <property type="match status" value="1"/>
</dbReference>
<dbReference type="InterPro" id="IPR036259">
    <property type="entry name" value="MFS_trans_sf"/>
</dbReference>
<feature type="non-terminal residue" evidence="5">
    <location>
        <position position="1"/>
    </location>
</feature>
<accession>A0A7K5T4D5</accession>
<feature type="non-terminal residue" evidence="5">
    <location>
        <position position="77"/>
    </location>
</feature>
<keyword evidence="2" id="KW-0812">Transmembrane</keyword>
<keyword evidence="3" id="KW-1133">Transmembrane helix</keyword>
<evidence type="ECO:0000256" key="2">
    <source>
        <dbReference type="ARBA" id="ARBA00022692"/>
    </source>
</evidence>
<gene>
    <name evidence="5" type="primary">Slc2a11_3</name>
    <name evidence="5" type="ORF">UROPYL_R15803</name>
</gene>
<comment type="caution">
    <text evidence="5">The sequence shown here is derived from an EMBL/GenBank/DDBJ whole genome shotgun (WGS) entry which is preliminary data.</text>
</comment>
<protein>
    <submittedName>
        <fullName evidence="5">GTR11 protein</fullName>
    </submittedName>
</protein>
<evidence type="ECO:0000256" key="3">
    <source>
        <dbReference type="ARBA" id="ARBA00022989"/>
    </source>
</evidence>
<dbReference type="Pfam" id="PF00083">
    <property type="entry name" value="Sugar_tr"/>
    <property type="match status" value="1"/>
</dbReference>
<dbReference type="Gene3D" id="1.20.1250.20">
    <property type="entry name" value="MFS general substrate transporter like domains"/>
    <property type="match status" value="1"/>
</dbReference>
<evidence type="ECO:0000313" key="5">
    <source>
        <dbReference type="EMBL" id="NWT99216.1"/>
    </source>
</evidence>
<evidence type="ECO:0000313" key="6">
    <source>
        <dbReference type="Proteomes" id="UP000524542"/>
    </source>
</evidence>
<comment type="subcellular location">
    <subcellularLocation>
        <location evidence="1">Membrane</location>
        <topology evidence="1">Multi-pass membrane protein</topology>
    </subcellularLocation>
</comment>
<organism evidence="5 6">
    <name type="scientific">Urocynchramus pylzowi</name>
    <dbReference type="NCBI Taxonomy" id="571890"/>
    <lineage>
        <taxon>Eukaryota</taxon>
        <taxon>Metazoa</taxon>
        <taxon>Chordata</taxon>
        <taxon>Craniata</taxon>
        <taxon>Vertebrata</taxon>
        <taxon>Euteleostomi</taxon>
        <taxon>Archelosauria</taxon>
        <taxon>Archosauria</taxon>
        <taxon>Dinosauria</taxon>
        <taxon>Saurischia</taxon>
        <taxon>Theropoda</taxon>
        <taxon>Coelurosauria</taxon>
        <taxon>Aves</taxon>
        <taxon>Neognathae</taxon>
        <taxon>Neoaves</taxon>
        <taxon>Telluraves</taxon>
        <taxon>Australaves</taxon>
        <taxon>Passeriformes</taxon>
        <taxon>Passeroidea</taxon>
        <taxon>Fringillidae</taxon>
        <taxon>Urocynchramus</taxon>
    </lineage>
</organism>
<keyword evidence="6" id="KW-1185">Reference proteome</keyword>
<dbReference type="GO" id="GO:0022857">
    <property type="term" value="F:transmembrane transporter activity"/>
    <property type="evidence" value="ECO:0007669"/>
    <property type="project" value="InterPro"/>
</dbReference>
<reference evidence="5 6" key="1">
    <citation type="submission" date="2019-09" db="EMBL/GenBank/DDBJ databases">
        <title>Bird 10,000 Genomes (B10K) Project - Family phase.</title>
        <authorList>
            <person name="Zhang G."/>
        </authorList>
    </citation>
    <scope>NUCLEOTIDE SEQUENCE [LARGE SCALE GENOMIC DNA]</scope>
    <source>
        <strain evidence="5">B10K-DU-012-38</strain>
        <tissue evidence="5">Muscle</tissue>
    </source>
</reference>
<dbReference type="EMBL" id="VZRH01004945">
    <property type="protein sequence ID" value="NWT99216.1"/>
    <property type="molecule type" value="Genomic_DNA"/>
</dbReference>
<dbReference type="Proteomes" id="UP000524542">
    <property type="component" value="Unassembled WGS sequence"/>
</dbReference>
<dbReference type="GO" id="GO:0016020">
    <property type="term" value="C:membrane"/>
    <property type="evidence" value="ECO:0007669"/>
    <property type="project" value="UniProtKB-SubCell"/>
</dbReference>
<evidence type="ECO:0000256" key="1">
    <source>
        <dbReference type="ARBA" id="ARBA00004141"/>
    </source>
</evidence>
<dbReference type="AlphaFoldDB" id="A0A7K5T4D5"/>
<sequence>SQIPVKEEKVKYGSYPLTVFFARCCRKKSLLLNDVVLITATLLTGFSRRAKSFEMILAGRLLEGIAAGRTRHWPVLM</sequence>
<dbReference type="InterPro" id="IPR005828">
    <property type="entry name" value="MFS_sugar_transport-like"/>
</dbReference>
<name>A0A7K5T4D5_9FRIN</name>
<evidence type="ECO:0000256" key="4">
    <source>
        <dbReference type="ARBA" id="ARBA00023136"/>
    </source>
</evidence>
<proteinExistence type="predicted"/>